<dbReference type="STRING" id="163359.A9R16_04300"/>
<dbReference type="Gene3D" id="1.20.120.80">
    <property type="entry name" value="Cytochrome c oxidase, subunit III, four-helix bundle"/>
    <property type="match status" value="1"/>
</dbReference>
<dbReference type="Proteomes" id="UP000253250">
    <property type="component" value="Unassembled WGS sequence"/>
</dbReference>
<evidence type="ECO:0000256" key="1">
    <source>
        <dbReference type="RuleBase" id="RU003376"/>
    </source>
</evidence>
<dbReference type="GO" id="GO:0005886">
    <property type="term" value="C:plasma membrane"/>
    <property type="evidence" value="ECO:0007669"/>
    <property type="project" value="UniProtKB-SubCell"/>
</dbReference>
<dbReference type="AlphaFoldDB" id="A0A1C2FXT3"/>
<evidence type="ECO:0000313" key="2">
    <source>
        <dbReference type="EMBL" id="RCN59176.1"/>
    </source>
</evidence>
<dbReference type="GO" id="GO:0022904">
    <property type="term" value="P:respiratory electron transport chain"/>
    <property type="evidence" value="ECO:0007669"/>
    <property type="project" value="InterPro"/>
</dbReference>
<dbReference type="InterPro" id="IPR000298">
    <property type="entry name" value="Cyt_c_oxidase-like_su3"/>
</dbReference>
<comment type="subcellular location">
    <subcellularLocation>
        <location evidence="1">Cell membrane</location>
        <topology evidence="1">Multi-pass membrane protein</topology>
    </subcellularLocation>
</comment>
<keyword evidence="1" id="KW-0472">Membrane</keyword>
<dbReference type="PROSITE" id="PS50253">
    <property type="entry name" value="COX3"/>
    <property type="match status" value="1"/>
</dbReference>
<keyword evidence="3" id="KW-1185">Reference proteome</keyword>
<proteinExistence type="inferred from homology"/>
<gene>
    <name evidence="2" type="ORF">C4900_05505</name>
</gene>
<accession>A0A1C2FXT3</accession>
<reference evidence="2 3" key="1">
    <citation type="submission" date="2018-02" db="EMBL/GenBank/DDBJ databases">
        <title>Insights into the biology of acidophilic members of the Acidiferrobacteraceae family derived from comparative genomic analyses.</title>
        <authorList>
            <person name="Issotta F."/>
            <person name="Thyssen C."/>
            <person name="Mena C."/>
            <person name="Moya A."/>
            <person name="Bellenberg S."/>
            <person name="Sproer C."/>
            <person name="Covarrubias P.C."/>
            <person name="Sand W."/>
            <person name="Quatrini R."/>
            <person name="Vera M."/>
        </authorList>
    </citation>
    <scope>NUCLEOTIDE SEQUENCE [LARGE SCALE GENOMIC DNA]</scope>
    <source>
        <strain evidence="3">m-1</strain>
    </source>
</reference>
<dbReference type="OrthoDB" id="5793502at2"/>
<protein>
    <submittedName>
        <fullName evidence="2">Cytochrome C oxidase subunit III</fullName>
    </submittedName>
</protein>
<dbReference type="EMBL" id="PSYR01000001">
    <property type="protein sequence ID" value="RCN59176.1"/>
    <property type="molecule type" value="Genomic_DNA"/>
</dbReference>
<name>A0A1C2FXT3_9GAMM</name>
<evidence type="ECO:0000313" key="3">
    <source>
        <dbReference type="Proteomes" id="UP000253250"/>
    </source>
</evidence>
<sequence length="184" mass="19779">MAVESTGSLMDPAPERAKRGAFFFPMLFMGIICAAFDLGRFLWGGTGVPKGVDFDTGATLTAIMLLSIGPMLGARGKLSRGQDAAALGNFTLLMVVGILMIAGIISTWSAVPIGQGYGGIYDITSGWIGLYFVAVTLAFLASIMKGKRVPARFSAERWVAHNVVSFWGFMVLIWTVFFVVFYLA</sequence>
<dbReference type="RefSeq" id="WP_065972085.1">
    <property type="nucleotide sequence ID" value="NZ_CP080624.1"/>
</dbReference>
<dbReference type="GO" id="GO:0004129">
    <property type="term" value="F:cytochrome-c oxidase activity"/>
    <property type="evidence" value="ECO:0007669"/>
    <property type="project" value="InterPro"/>
</dbReference>
<organism evidence="2 3">
    <name type="scientific">Acidiferrobacter thiooxydans</name>
    <dbReference type="NCBI Taxonomy" id="163359"/>
    <lineage>
        <taxon>Bacteria</taxon>
        <taxon>Pseudomonadati</taxon>
        <taxon>Pseudomonadota</taxon>
        <taxon>Gammaproteobacteria</taxon>
        <taxon>Acidiferrobacterales</taxon>
        <taxon>Acidiferrobacteraceae</taxon>
        <taxon>Acidiferrobacter</taxon>
    </lineage>
</organism>
<comment type="similarity">
    <text evidence="1">Belongs to the cytochrome c oxidase subunit 3 family.</text>
</comment>
<keyword evidence="1" id="KW-0812">Transmembrane</keyword>
<comment type="caution">
    <text evidence="2">The sequence shown here is derived from an EMBL/GenBank/DDBJ whole genome shotgun (WGS) entry which is preliminary data.</text>
</comment>
<dbReference type="InterPro" id="IPR013833">
    <property type="entry name" value="Cyt_c_oxidase_su3_a-hlx"/>
</dbReference>